<dbReference type="AlphaFoldDB" id="G8QZT8"/>
<evidence type="ECO:0000313" key="1">
    <source>
        <dbReference type="EMBL" id="AEV31532.1"/>
    </source>
</evidence>
<keyword evidence="2" id="KW-1185">Reference proteome</keyword>
<dbReference type="HOGENOM" id="CLU_1309117_0_0_10"/>
<dbReference type="KEGG" id="oho:Oweho_0516"/>
<name>G8QZT8_OWEHD</name>
<dbReference type="EMBL" id="CP003156">
    <property type="protein sequence ID" value="AEV31532.1"/>
    <property type="molecule type" value="Genomic_DNA"/>
</dbReference>
<dbReference type="eggNOG" id="COG3663">
    <property type="taxonomic scope" value="Bacteria"/>
</dbReference>
<accession>G8QZT8</accession>
<gene>
    <name evidence="1" type="ordered locus">Oweho_0516</name>
</gene>
<protein>
    <submittedName>
        <fullName evidence="1">G:T/U mismatch-specific DNA glycosylase</fullName>
    </submittedName>
</protein>
<dbReference type="Gene3D" id="3.40.470.10">
    <property type="entry name" value="Uracil-DNA glycosylase-like domain"/>
    <property type="match status" value="1"/>
</dbReference>
<proteinExistence type="predicted"/>
<reference evidence="1 2" key="1">
    <citation type="journal article" date="2012" name="Stand. Genomic Sci.">
        <title>Genome sequence of the orange-pigmented seawater bacterium Owenweeksia hongkongensis type strain (UST20020801(T)).</title>
        <authorList>
            <person name="Riedel T."/>
            <person name="Held B."/>
            <person name="Nolan M."/>
            <person name="Lucas S."/>
            <person name="Lapidus A."/>
            <person name="Tice H."/>
            <person name="Del Rio T.G."/>
            <person name="Cheng J.F."/>
            <person name="Han C."/>
            <person name="Tapia R."/>
            <person name="Goodwin L.A."/>
            <person name="Pitluck S."/>
            <person name="Liolios K."/>
            <person name="Mavromatis K."/>
            <person name="Pagani I."/>
            <person name="Ivanova N."/>
            <person name="Mikhailova N."/>
            <person name="Pati A."/>
            <person name="Chen A."/>
            <person name="Palaniappan K."/>
            <person name="Rohde M."/>
            <person name="Tindall B.J."/>
            <person name="Detter J.C."/>
            <person name="Goker M."/>
            <person name="Woyke T."/>
            <person name="Bristow J."/>
            <person name="Eisen J.A."/>
            <person name="Markowitz V."/>
            <person name="Hugenholtz P."/>
            <person name="Klenk H.P."/>
            <person name="Kyrpides N.C."/>
        </authorList>
    </citation>
    <scope>NUCLEOTIDE SEQUENCE</scope>
    <source>
        <strain evidence="2">DSM 17368 / JCM 12287 / NRRL B-23963</strain>
    </source>
</reference>
<dbReference type="STRING" id="926562.Oweho_0516"/>
<dbReference type="SUPFAM" id="SSF52141">
    <property type="entry name" value="Uracil-DNA glycosylase-like"/>
    <property type="match status" value="1"/>
</dbReference>
<dbReference type="InterPro" id="IPR036895">
    <property type="entry name" value="Uracil-DNA_glycosylase-like_sf"/>
</dbReference>
<dbReference type="OrthoDB" id="9799921at2"/>
<dbReference type="RefSeq" id="WP_014200893.1">
    <property type="nucleotide sequence ID" value="NC_016599.1"/>
</dbReference>
<evidence type="ECO:0000313" key="2">
    <source>
        <dbReference type="Proteomes" id="UP000005631"/>
    </source>
</evidence>
<sequence length="210" mass="24036">MYQTKSNFTEETLEWPSYIPDGATKLIMGTFPTEASKRSYPFFYPNTDNSFWRVLAAIATHELKYFEGDEAVHERKNILDKLNMGITDIGNKILRNGNSSLDADIFPMEFTDVFKILDETPTINKLIFTSSTSKNSVLGWFQAYCQLNSPLRLSALDGSNNPKRCNILNYSRKVSVTIVHSTSGAARRSFEELLEMYRFEITPMDNLKKK</sequence>
<dbReference type="Proteomes" id="UP000005631">
    <property type="component" value="Chromosome"/>
</dbReference>
<organism evidence="1 2">
    <name type="scientific">Owenweeksia hongkongensis (strain DSM 17368 / CIP 108786 / JCM 12287 / NRRL B-23963 / UST20020801)</name>
    <dbReference type="NCBI Taxonomy" id="926562"/>
    <lineage>
        <taxon>Bacteria</taxon>
        <taxon>Pseudomonadati</taxon>
        <taxon>Bacteroidota</taxon>
        <taxon>Flavobacteriia</taxon>
        <taxon>Flavobacteriales</taxon>
        <taxon>Owenweeksiaceae</taxon>
        <taxon>Owenweeksia</taxon>
    </lineage>
</organism>